<organism evidence="2 3">
    <name type="scientific">Plenodomus tracheiphilus IPT5</name>
    <dbReference type="NCBI Taxonomy" id="1408161"/>
    <lineage>
        <taxon>Eukaryota</taxon>
        <taxon>Fungi</taxon>
        <taxon>Dikarya</taxon>
        <taxon>Ascomycota</taxon>
        <taxon>Pezizomycotina</taxon>
        <taxon>Dothideomycetes</taxon>
        <taxon>Pleosporomycetidae</taxon>
        <taxon>Pleosporales</taxon>
        <taxon>Pleosporineae</taxon>
        <taxon>Leptosphaeriaceae</taxon>
        <taxon>Plenodomus</taxon>
    </lineage>
</organism>
<accession>A0A6A7B980</accession>
<name>A0A6A7B980_9PLEO</name>
<dbReference type="EMBL" id="MU006305">
    <property type="protein sequence ID" value="KAF2850788.1"/>
    <property type="molecule type" value="Genomic_DNA"/>
</dbReference>
<evidence type="ECO:0000313" key="3">
    <source>
        <dbReference type="Proteomes" id="UP000799423"/>
    </source>
</evidence>
<evidence type="ECO:0000256" key="1">
    <source>
        <dbReference type="SAM" id="MobiDB-lite"/>
    </source>
</evidence>
<gene>
    <name evidence="2" type="ORF">T440DRAFT_468353</name>
</gene>
<dbReference type="AlphaFoldDB" id="A0A6A7B980"/>
<feature type="region of interest" description="Disordered" evidence="1">
    <location>
        <begin position="116"/>
        <end position="137"/>
    </location>
</feature>
<protein>
    <submittedName>
        <fullName evidence="2">Uncharacterized protein</fullName>
    </submittedName>
</protein>
<sequence length="260" mass="27411">MSSDLTTEVAQAWMSFNPATTQNLKITGAFSPQDKTVVFTLGSMVGTAVQSRYNPDDFRSGIPIFSKLDGTYSKLTFTYTEVKCPAKCVQANAQSSSIQPTPVLSKLPSSTPPSWVAAPSSSMAAPQPMSSSLSKSAAITPYPSSTTPAMATPTPSSDADNNMAPCGGLGPNGKKNFYGFDYEIFCGATGSTPVAAIDSLYLPSFAACINYCTGNGSCKAVMFQEIAPKGNNYKCTRYSSLGRPGEGLDWTGTFDVAYRS</sequence>
<proteinExistence type="predicted"/>
<reference evidence="2" key="1">
    <citation type="submission" date="2020-01" db="EMBL/GenBank/DDBJ databases">
        <authorList>
            <consortium name="DOE Joint Genome Institute"/>
            <person name="Haridas S."/>
            <person name="Albert R."/>
            <person name="Binder M."/>
            <person name="Bloem J."/>
            <person name="Labutti K."/>
            <person name="Salamov A."/>
            <person name="Andreopoulos B."/>
            <person name="Baker S.E."/>
            <person name="Barry K."/>
            <person name="Bills G."/>
            <person name="Bluhm B.H."/>
            <person name="Cannon C."/>
            <person name="Castanera R."/>
            <person name="Culley D.E."/>
            <person name="Daum C."/>
            <person name="Ezra D."/>
            <person name="Gonzalez J.B."/>
            <person name="Henrissat B."/>
            <person name="Kuo A."/>
            <person name="Liang C."/>
            <person name="Lipzen A."/>
            <person name="Lutzoni F."/>
            <person name="Magnuson J."/>
            <person name="Mondo S."/>
            <person name="Nolan M."/>
            <person name="Ohm R."/>
            <person name="Pangilinan J."/>
            <person name="Park H.-J."/>
            <person name="Ramirez L."/>
            <person name="Alfaro M."/>
            <person name="Sun H."/>
            <person name="Tritt A."/>
            <person name="Yoshinaga Y."/>
            <person name="Zwiers L.-H."/>
            <person name="Turgeon B.G."/>
            <person name="Goodwin S.B."/>
            <person name="Spatafora J.W."/>
            <person name="Crous P.W."/>
            <person name="Grigoriev I.V."/>
        </authorList>
    </citation>
    <scope>NUCLEOTIDE SEQUENCE</scope>
    <source>
        <strain evidence="2">IPT5</strain>
    </source>
</reference>
<keyword evidence="3" id="KW-1185">Reference proteome</keyword>
<evidence type="ECO:0000313" key="2">
    <source>
        <dbReference type="EMBL" id="KAF2850788.1"/>
    </source>
</evidence>
<dbReference type="Proteomes" id="UP000799423">
    <property type="component" value="Unassembled WGS sequence"/>
</dbReference>